<dbReference type="PANTHER" id="PTHR23336:SF44">
    <property type="entry name" value="PROTEIN MICRORCHIDIA 6"/>
    <property type="match status" value="1"/>
</dbReference>
<dbReference type="Proteomes" id="UP000026915">
    <property type="component" value="Chromosome 3"/>
</dbReference>
<accession>A0A061G190</accession>
<dbReference type="InParanoid" id="A0A061G190"/>
<sequence length="175" mass="20131">MAAKGVDYENVSTGMLNVLHGREHFVFNLSILLQWSPYSTEAELLKPKDRDDFINTLLYKKGHRRLELQISSIETDYTSSTTPSVGNEIKRTTIKIIITAQPKESPSSYTLQSKNLYLHFDEFVSHGTKIIYNLWLNNDGDSELDFDPDPKVQISFCILFVHFGRLLAVRLLRSY</sequence>
<dbReference type="PANTHER" id="PTHR23336">
    <property type="entry name" value="ZINC FINGER CW-TYPE COILED-COIL DOMAIN PROTEIN 3"/>
    <property type="match status" value="1"/>
</dbReference>
<dbReference type="GO" id="GO:0016887">
    <property type="term" value="F:ATP hydrolysis activity"/>
    <property type="evidence" value="ECO:0007669"/>
    <property type="project" value="InterPro"/>
</dbReference>
<dbReference type="AlphaFoldDB" id="A0A061G190"/>
<dbReference type="Gramene" id="EOY20794">
    <property type="protein sequence ID" value="EOY20794"/>
    <property type="gene ID" value="TCM_012140"/>
</dbReference>
<protein>
    <submittedName>
        <fullName evidence="1">Uncharacterized protein</fullName>
    </submittedName>
</protein>
<name>A0A061G190_THECC</name>
<reference evidence="1 2" key="1">
    <citation type="journal article" date="2013" name="Genome Biol.">
        <title>The genome sequence of the most widely cultivated cacao type and its use to identify candidate genes regulating pod color.</title>
        <authorList>
            <person name="Motamayor J.C."/>
            <person name="Mockaitis K."/>
            <person name="Schmutz J."/>
            <person name="Haiminen N."/>
            <person name="Iii D.L."/>
            <person name="Cornejo O."/>
            <person name="Findley S.D."/>
            <person name="Zheng P."/>
            <person name="Utro F."/>
            <person name="Royaert S."/>
            <person name="Saski C."/>
            <person name="Jenkins J."/>
            <person name="Podicheti R."/>
            <person name="Zhao M."/>
            <person name="Scheffler B.E."/>
            <person name="Stack J.C."/>
            <person name="Feltus F.A."/>
            <person name="Mustiga G.M."/>
            <person name="Amores F."/>
            <person name="Phillips W."/>
            <person name="Marelli J.P."/>
            <person name="May G.D."/>
            <person name="Shapiro H."/>
            <person name="Ma J."/>
            <person name="Bustamante C.D."/>
            <person name="Schnell R.J."/>
            <person name="Main D."/>
            <person name="Gilbert D."/>
            <person name="Parida L."/>
            <person name="Kuhn D.N."/>
        </authorList>
    </citation>
    <scope>NUCLEOTIDE SEQUENCE [LARGE SCALE GENOMIC DNA]</scope>
    <source>
        <strain evidence="2">cv. Matina 1-6</strain>
    </source>
</reference>
<dbReference type="HOGENOM" id="CLU_1535221_0_0_1"/>
<gene>
    <name evidence="1" type="ORF">TCM_012140</name>
</gene>
<evidence type="ECO:0000313" key="1">
    <source>
        <dbReference type="EMBL" id="EOY20794.1"/>
    </source>
</evidence>
<evidence type="ECO:0000313" key="2">
    <source>
        <dbReference type="Proteomes" id="UP000026915"/>
    </source>
</evidence>
<dbReference type="EMBL" id="CM001881">
    <property type="protein sequence ID" value="EOY20794.1"/>
    <property type="molecule type" value="Genomic_DNA"/>
</dbReference>
<organism evidence="1 2">
    <name type="scientific">Theobroma cacao</name>
    <name type="common">Cacao</name>
    <name type="synonym">Cocoa</name>
    <dbReference type="NCBI Taxonomy" id="3641"/>
    <lineage>
        <taxon>Eukaryota</taxon>
        <taxon>Viridiplantae</taxon>
        <taxon>Streptophyta</taxon>
        <taxon>Embryophyta</taxon>
        <taxon>Tracheophyta</taxon>
        <taxon>Spermatophyta</taxon>
        <taxon>Magnoliopsida</taxon>
        <taxon>eudicotyledons</taxon>
        <taxon>Gunneridae</taxon>
        <taxon>Pentapetalae</taxon>
        <taxon>rosids</taxon>
        <taxon>malvids</taxon>
        <taxon>Malvales</taxon>
        <taxon>Malvaceae</taxon>
        <taxon>Byttnerioideae</taxon>
        <taxon>Theobroma</taxon>
    </lineage>
</organism>
<keyword evidence="2" id="KW-1185">Reference proteome</keyword>
<dbReference type="InterPro" id="IPR045261">
    <property type="entry name" value="MORC_ATPase"/>
</dbReference>
<proteinExistence type="predicted"/>